<keyword evidence="4" id="KW-1185">Reference proteome</keyword>
<dbReference type="InterPro" id="IPR011051">
    <property type="entry name" value="RmlC_Cupin_sf"/>
</dbReference>
<dbReference type="AlphaFoldDB" id="A0A4R7C146"/>
<gene>
    <name evidence="3" type="ORF">EV668_3059</name>
</gene>
<dbReference type="GO" id="GO:0003700">
    <property type="term" value="F:DNA-binding transcription factor activity"/>
    <property type="evidence" value="ECO:0007669"/>
    <property type="project" value="TreeGrafter"/>
</dbReference>
<dbReference type="CDD" id="cd02209">
    <property type="entry name" value="cupin_XRE_C"/>
    <property type="match status" value="1"/>
</dbReference>
<dbReference type="InterPro" id="IPR014710">
    <property type="entry name" value="RmlC-like_jellyroll"/>
</dbReference>
<reference evidence="3 4" key="1">
    <citation type="submission" date="2019-03" db="EMBL/GenBank/DDBJ databases">
        <title>Genomic Encyclopedia of Type Strains, Phase IV (KMG-IV): sequencing the most valuable type-strain genomes for metagenomic binning, comparative biology and taxonomic classification.</title>
        <authorList>
            <person name="Goeker M."/>
        </authorList>
    </citation>
    <scope>NUCLEOTIDE SEQUENCE [LARGE SCALE GENOMIC DNA]</scope>
    <source>
        <strain evidence="3 4">DSM 25903</strain>
    </source>
</reference>
<sequence length="200" mass="21746">MQIESMEPIDDDSAAGADAQLGRRIRHLRKARELSLKDVAERSGLSVSFISQIERGRSSASVRVLVRIANALNVRLSGLFDESDDDEAIVQRRETRRRIAFRDTSISKELVTPTHPNPKLDVYLITIEPGGSTGGAPYAHSGAEAGIVVKGVLELCVEGETHVLREGDGFSFDSNRPHQFGNPGTGLTQVIWVNSRAAGE</sequence>
<evidence type="ECO:0000259" key="2">
    <source>
        <dbReference type="PROSITE" id="PS50943"/>
    </source>
</evidence>
<name>A0A4R7C146_9HYPH</name>
<proteinExistence type="predicted"/>
<dbReference type="Gene3D" id="2.60.120.10">
    <property type="entry name" value="Jelly Rolls"/>
    <property type="match status" value="1"/>
</dbReference>
<comment type="caution">
    <text evidence="3">The sequence shown here is derived from an EMBL/GenBank/DDBJ whole genome shotgun (WGS) entry which is preliminary data.</text>
</comment>
<dbReference type="SMART" id="SM00530">
    <property type="entry name" value="HTH_XRE"/>
    <property type="match status" value="1"/>
</dbReference>
<keyword evidence="1" id="KW-0238">DNA-binding</keyword>
<dbReference type="SUPFAM" id="SSF47413">
    <property type="entry name" value="lambda repressor-like DNA-binding domains"/>
    <property type="match status" value="1"/>
</dbReference>
<dbReference type="PANTHER" id="PTHR46797">
    <property type="entry name" value="HTH-TYPE TRANSCRIPTIONAL REGULATOR"/>
    <property type="match status" value="1"/>
</dbReference>
<dbReference type="GO" id="GO:0003677">
    <property type="term" value="F:DNA binding"/>
    <property type="evidence" value="ECO:0007669"/>
    <property type="project" value="UniProtKB-KW"/>
</dbReference>
<protein>
    <submittedName>
        <fullName evidence="3">XRE family transcriptional regulator</fullName>
    </submittedName>
</protein>
<dbReference type="InterPro" id="IPR010982">
    <property type="entry name" value="Lambda_DNA-bd_dom_sf"/>
</dbReference>
<dbReference type="CDD" id="cd00093">
    <property type="entry name" value="HTH_XRE"/>
    <property type="match status" value="1"/>
</dbReference>
<dbReference type="InterPro" id="IPR001387">
    <property type="entry name" value="Cro/C1-type_HTH"/>
</dbReference>
<accession>A0A4R7C146</accession>
<dbReference type="GO" id="GO:0005829">
    <property type="term" value="C:cytosol"/>
    <property type="evidence" value="ECO:0007669"/>
    <property type="project" value="TreeGrafter"/>
</dbReference>
<dbReference type="Proteomes" id="UP000295122">
    <property type="component" value="Unassembled WGS sequence"/>
</dbReference>
<evidence type="ECO:0000313" key="4">
    <source>
        <dbReference type="Proteomes" id="UP000295122"/>
    </source>
</evidence>
<dbReference type="InterPro" id="IPR013096">
    <property type="entry name" value="Cupin_2"/>
</dbReference>
<dbReference type="Pfam" id="PF01381">
    <property type="entry name" value="HTH_3"/>
    <property type="match status" value="1"/>
</dbReference>
<dbReference type="Pfam" id="PF07883">
    <property type="entry name" value="Cupin_2"/>
    <property type="match status" value="1"/>
</dbReference>
<dbReference type="InterPro" id="IPR050807">
    <property type="entry name" value="TransReg_Diox_bact_type"/>
</dbReference>
<organism evidence="3 4">
    <name type="scientific">Enterovirga rhinocerotis</name>
    <dbReference type="NCBI Taxonomy" id="1339210"/>
    <lineage>
        <taxon>Bacteria</taxon>
        <taxon>Pseudomonadati</taxon>
        <taxon>Pseudomonadota</taxon>
        <taxon>Alphaproteobacteria</taxon>
        <taxon>Hyphomicrobiales</taxon>
        <taxon>Methylobacteriaceae</taxon>
        <taxon>Enterovirga</taxon>
    </lineage>
</organism>
<dbReference type="Gene3D" id="1.10.260.40">
    <property type="entry name" value="lambda repressor-like DNA-binding domains"/>
    <property type="match status" value="1"/>
</dbReference>
<dbReference type="EMBL" id="SNZR01000013">
    <property type="protein sequence ID" value="TDR90217.1"/>
    <property type="molecule type" value="Genomic_DNA"/>
</dbReference>
<dbReference type="PROSITE" id="PS50943">
    <property type="entry name" value="HTH_CROC1"/>
    <property type="match status" value="1"/>
</dbReference>
<dbReference type="PANTHER" id="PTHR46797:SF2">
    <property type="entry name" value="TRANSCRIPTIONAL REGULATOR"/>
    <property type="match status" value="1"/>
</dbReference>
<evidence type="ECO:0000256" key="1">
    <source>
        <dbReference type="ARBA" id="ARBA00023125"/>
    </source>
</evidence>
<dbReference type="SUPFAM" id="SSF51182">
    <property type="entry name" value="RmlC-like cupins"/>
    <property type="match status" value="1"/>
</dbReference>
<feature type="domain" description="HTH cro/C1-type" evidence="2">
    <location>
        <begin position="25"/>
        <end position="79"/>
    </location>
</feature>
<evidence type="ECO:0000313" key="3">
    <source>
        <dbReference type="EMBL" id="TDR90217.1"/>
    </source>
</evidence>